<keyword evidence="1" id="KW-0813">Transport</keyword>
<dbReference type="GO" id="GO:0046872">
    <property type="term" value="F:metal ion binding"/>
    <property type="evidence" value="ECO:0007669"/>
    <property type="project" value="UniProtKB-KW"/>
</dbReference>
<feature type="domain" description="Cytochrome c" evidence="7">
    <location>
        <begin position="148"/>
        <end position="231"/>
    </location>
</feature>
<dbReference type="PROSITE" id="PS51007">
    <property type="entry name" value="CYTC"/>
    <property type="match status" value="2"/>
</dbReference>
<evidence type="ECO:0000256" key="5">
    <source>
        <dbReference type="ARBA" id="ARBA00023004"/>
    </source>
</evidence>
<evidence type="ECO:0000259" key="7">
    <source>
        <dbReference type="PROSITE" id="PS51007"/>
    </source>
</evidence>
<dbReference type="Pfam" id="PF00034">
    <property type="entry name" value="Cytochrom_C"/>
    <property type="match status" value="1"/>
</dbReference>
<protein>
    <submittedName>
        <fullName evidence="8">C-type cytochrome</fullName>
    </submittedName>
</protein>
<dbReference type="InterPro" id="IPR050597">
    <property type="entry name" value="Cytochrome_c_Oxidase_Subunit"/>
</dbReference>
<reference evidence="8 9" key="1">
    <citation type="submission" date="2019-03" db="EMBL/GenBank/DDBJ databases">
        <title>The genome sequence of Nitrosococcus wardiae strain D1FHST reveals the archetypal metabolic capacity of ammonia-oxidizing Gammaproteobacteria.</title>
        <authorList>
            <person name="Wang L."/>
            <person name="Lim C.K."/>
            <person name="Hanson T.E."/>
            <person name="Dang H."/>
            <person name="Klotz M.G."/>
        </authorList>
    </citation>
    <scope>NUCLEOTIDE SEQUENCE [LARGE SCALE GENOMIC DNA]</scope>
    <source>
        <strain evidence="8 9">D1FHS</strain>
    </source>
</reference>
<dbReference type="EMBL" id="CP038033">
    <property type="protein sequence ID" value="QBQ55749.1"/>
    <property type="molecule type" value="Genomic_DNA"/>
</dbReference>
<dbReference type="OrthoDB" id="9773456at2"/>
<dbReference type="GO" id="GO:0020037">
    <property type="term" value="F:heme binding"/>
    <property type="evidence" value="ECO:0007669"/>
    <property type="project" value="InterPro"/>
</dbReference>
<dbReference type="PANTHER" id="PTHR33751:SF9">
    <property type="entry name" value="CYTOCHROME C4"/>
    <property type="match status" value="1"/>
</dbReference>
<dbReference type="Pfam" id="PF13442">
    <property type="entry name" value="Cytochrome_CBB3"/>
    <property type="match status" value="1"/>
</dbReference>
<proteinExistence type="predicted"/>
<evidence type="ECO:0000313" key="8">
    <source>
        <dbReference type="EMBL" id="QBQ55749.1"/>
    </source>
</evidence>
<dbReference type="InterPro" id="IPR009056">
    <property type="entry name" value="Cyt_c-like_dom"/>
</dbReference>
<evidence type="ECO:0000256" key="3">
    <source>
        <dbReference type="ARBA" id="ARBA00022723"/>
    </source>
</evidence>
<gene>
    <name evidence="8" type="ORF">E3U44_15435</name>
</gene>
<dbReference type="SUPFAM" id="SSF46626">
    <property type="entry name" value="Cytochrome c"/>
    <property type="match status" value="2"/>
</dbReference>
<evidence type="ECO:0000256" key="2">
    <source>
        <dbReference type="ARBA" id="ARBA00022617"/>
    </source>
</evidence>
<dbReference type="Gene3D" id="1.10.760.10">
    <property type="entry name" value="Cytochrome c-like domain"/>
    <property type="match status" value="2"/>
</dbReference>
<name>A0A4P7C218_9GAMM</name>
<dbReference type="Proteomes" id="UP000294325">
    <property type="component" value="Chromosome"/>
</dbReference>
<feature type="domain" description="Cytochrome c" evidence="7">
    <location>
        <begin position="43"/>
        <end position="128"/>
    </location>
</feature>
<keyword evidence="5 6" id="KW-0408">Iron</keyword>
<keyword evidence="3 6" id="KW-0479">Metal-binding</keyword>
<evidence type="ECO:0000313" key="9">
    <source>
        <dbReference type="Proteomes" id="UP000294325"/>
    </source>
</evidence>
<keyword evidence="2 6" id="KW-0349">Heme</keyword>
<dbReference type="PANTHER" id="PTHR33751">
    <property type="entry name" value="CBB3-TYPE CYTOCHROME C OXIDASE SUBUNIT FIXP"/>
    <property type="match status" value="1"/>
</dbReference>
<organism evidence="8 9">
    <name type="scientific">Nitrosococcus wardiae</name>
    <dbReference type="NCBI Taxonomy" id="1814290"/>
    <lineage>
        <taxon>Bacteria</taxon>
        <taxon>Pseudomonadati</taxon>
        <taxon>Pseudomonadota</taxon>
        <taxon>Gammaproteobacteria</taxon>
        <taxon>Chromatiales</taxon>
        <taxon>Chromatiaceae</taxon>
        <taxon>Nitrosococcus</taxon>
    </lineage>
</organism>
<dbReference type="KEGG" id="nwr:E3U44_15435"/>
<dbReference type="RefSeq" id="WP_134359006.1">
    <property type="nucleotide sequence ID" value="NZ_CP038033.1"/>
</dbReference>
<sequence length="245" mass="26889">MLLQAIQAGQLPCIPVLARFLTAGTLGLMLCLAGPHNTFAIQEEIENGRRIALQGTKEVRCARCHGKLGQGDGSEGHPRIGGQSRFYLQKQLEDFASGTRPSEEMVPVARVLTEKQRAAVAAYYASIKNTPYPPRPEGEPRLLQQGGILSAIGSDKRSIRACALCHATAGAGIPPSYPYLAGQFASYTERQLQLWKRGLRQNDSLELMAEIAKKLSDEEIRGLALYFARVRLPAKRINSLTEYEP</sequence>
<dbReference type="GO" id="GO:0009055">
    <property type="term" value="F:electron transfer activity"/>
    <property type="evidence" value="ECO:0007669"/>
    <property type="project" value="InterPro"/>
</dbReference>
<dbReference type="InterPro" id="IPR036909">
    <property type="entry name" value="Cyt_c-like_dom_sf"/>
</dbReference>
<dbReference type="AlphaFoldDB" id="A0A4P7C218"/>
<evidence type="ECO:0000256" key="6">
    <source>
        <dbReference type="PROSITE-ProRule" id="PRU00433"/>
    </source>
</evidence>
<evidence type="ECO:0000256" key="4">
    <source>
        <dbReference type="ARBA" id="ARBA00022982"/>
    </source>
</evidence>
<accession>A0A4P7C218</accession>
<keyword evidence="9" id="KW-1185">Reference proteome</keyword>
<evidence type="ECO:0000256" key="1">
    <source>
        <dbReference type="ARBA" id="ARBA00022448"/>
    </source>
</evidence>
<keyword evidence="4" id="KW-0249">Electron transport</keyword>